<keyword evidence="5" id="KW-1273">Viral capsid maturation</keyword>
<name>A0A2S1GSM0_9CAUD</name>
<dbReference type="NCBIfam" id="TIGR01543">
    <property type="entry name" value="proheadase_HK97"/>
    <property type="match status" value="1"/>
</dbReference>
<keyword evidence="2" id="KW-0645">Protease</keyword>
<keyword evidence="4" id="KW-0118">Viral capsid assembly</keyword>
<evidence type="ECO:0000256" key="2">
    <source>
        <dbReference type="ARBA" id="ARBA00022670"/>
    </source>
</evidence>
<dbReference type="GO" id="GO:0046797">
    <property type="term" value="P:viral procapsid maturation"/>
    <property type="evidence" value="ECO:0007669"/>
    <property type="project" value="UniProtKB-KW"/>
</dbReference>
<dbReference type="GO" id="GO:0008233">
    <property type="term" value="F:peptidase activity"/>
    <property type="evidence" value="ECO:0007669"/>
    <property type="project" value="UniProtKB-KW"/>
</dbReference>
<dbReference type="EMBL" id="MH193369">
    <property type="protein sequence ID" value="AWD92346.1"/>
    <property type="molecule type" value="Genomic_DNA"/>
</dbReference>
<organism evidence="8 9">
    <name type="scientific">Enterococcus phage LY0322</name>
    <dbReference type="NCBI Taxonomy" id="2172042"/>
    <lineage>
        <taxon>Viruses</taxon>
        <taxon>Duplodnaviria</taxon>
        <taxon>Heunggongvirae</taxon>
        <taxon>Uroviricota</taxon>
        <taxon>Caudoviricetes</taxon>
        <taxon>Efquatrovirus</taxon>
        <taxon>Efquatrovirus LY0322</taxon>
    </lineage>
</organism>
<accession>A0A2S1GSM0</accession>
<evidence type="ECO:0000256" key="3">
    <source>
        <dbReference type="ARBA" id="ARBA00022801"/>
    </source>
</evidence>
<protein>
    <submittedName>
        <fullName evidence="8">Peptidase</fullName>
    </submittedName>
</protein>
<dbReference type="InterPro" id="IPR006433">
    <property type="entry name" value="Prohead_protease"/>
</dbReference>
<evidence type="ECO:0000313" key="8">
    <source>
        <dbReference type="EMBL" id="AWD92346.1"/>
    </source>
</evidence>
<keyword evidence="1" id="KW-1188">Viral release from host cell</keyword>
<evidence type="ECO:0000259" key="7">
    <source>
        <dbReference type="Pfam" id="PF04586"/>
    </source>
</evidence>
<feature type="coiled-coil region" evidence="6">
    <location>
        <begin position="162"/>
        <end position="189"/>
    </location>
</feature>
<feature type="domain" description="Prohead serine protease" evidence="7">
    <location>
        <begin position="19"/>
        <end position="174"/>
    </location>
</feature>
<evidence type="ECO:0000313" key="9">
    <source>
        <dbReference type="Proteomes" id="UP000247285"/>
    </source>
</evidence>
<dbReference type="GeneID" id="40101575"/>
<evidence type="ECO:0000256" key="6">
    <source>
        <dbReference type="SAM" id="Coils"/>
    </source>
</evidence>
<keyword evidence="9" id="KW-1185">Reference proteome</keyword>
<reference evidence="8 9" key="1">
    <citation type="submission" date="2018-04" db="EMBL/GenBank/DDBJ databases">
        <title>The genome sequence of bacteriophage LY0322 lytic for Enterococcus.</title>
        <authorList>
            <person name="Liu Y."/>
            <person name="Shi H."/>
            <person name="Sun Y."/>
        </authorList>
    </citation>
    <scope>NUCLEOTIDE SEQUENCE [LARGE SCALE GENOMIC DNA]</scope>
</reference>
<sequence>MKKKECQQVKNLEIRQLQQVETVTDNIVEGYALKFDSPSENLGGFIEFIDKRALDGVDMSDVRMFVDHDSSKLLGRTKSGTLTLEVDDIGLKFRALLPDTSVGRDAMELVKRGDLSQCSFGFTVAKDEWRKADGINHRTIKQIKSLFEISLVSIPAYADTDVSVAKRSLEQMEEEAKQFQKRKLELELNLLGLYK</sequence>
<proteinExistence type="predicted"/>
<dbReference type="InterPro" id="IPR054613">
    <property type="entry name" value="Peptidase_S78_dom"/>
</dbReference>
<keyword evidence="3" id="KW-0378">Hydrolase</keyword>
<dbReference type="Pfam" id="PF04586">
    <property type="entry name" value="Peptidase_S78"/>
    <property type="match status" value="1"/>
</dbReference>
<keyword evidence="6" id="KW-0175">Coiled coil</keyword>
<dbReference type="RefSeq" id="YP_009624722.1">
    <property type="nucleotide sequence ID" value="NC_042125.1"/>
</dbReference>
<evidence type="ECO:0000256" key="5">
    <source>
        <dbReference type="ARBA" id="ARBA00023045"/>
    </source>
</evidence>
<evidence type="ECO:0000256" key="4">
    <source>
        <dbReference type="ARBA" id="ARBA00022950"/>
    </source>
</evidence>
<dbReference type="Proteomes" id="UP000247285">
    <property type="component" value="Segment"/>
</dbReference>
<dbReference type="KEGG" id="vg:40101575"/>
<evidence type="ECO:0000256" key="1">
    <source>
        <dbReference type="ARBA" id="ARBA00022612"/>
    </source>
</evidence>
<dbReference type="GO" id="GO:0006508">
    <property type="term" value="P:proteolysis"/>
    <property type="evidence" value="ECO:0007669"/>
    <property type="project" value="UniProtKB-KW"/>
</dbReference>
<dbReference type="OrthoDB" id="9844at10239"/>